<comment type="caution">
    <text evidence="2">The sequence shown here is derived from an EMBL/GenBank/DDBJ whole genome shotgun (WGS) entry which is preliminary data.</text>
</comment>
<evidence type="ECO:0000259" key="1">
    <source>
        <dbReference type="Pfam" id="PF12867"/>
    </source>
</evidence>
<sequence length="153" mass="18281">MDKQQLLKKLEREWTAFNESYTDLSDSQLTEPGVVGDWSVKDILAHVSTWEEEALKYLPLIITGSRPPRYIQFGGIDAFNARMTEQKRDLTLSDILKKRDETHHQLIDYIQEIPEEHFTRETRFRHRLRLDTYGHYPQHARAIREWRAQQSKE</sequence>
<feature type="domain" description="DinB-like" evidence="1">
    <location>
        <begin position="10"/>
        <end position="125"/>
    </location>
</feature>
<dbReference type="InterPro" id="IPR024775">
    <property type="entry name" value="DinB-like"/>
</dbReference>
<reference evidence="2 3" key="1">
    <citation type="journal article" date="2021" name="Int. J. Syst. Evol. Microbiol.">
        <title>Reticulibacter mediterranei gen. nov., sp. nov., within the new family Reticulibacteraceae fam. nov., and Ktedonospora formicarum gen. nov., sp. nov., Ktedonobacter robiniae sp. nov., Dictyobacter formicarum sp. nov. and Dictyobacter arantiisoli sp. nov., belonging to the class Ktedonobacteria.</title>
        <authorList>
            <person name="Yabe S."/>
            <person name="Zheng Y."/>
            <person name="Wang C.M."/>
            <person name="Sakai Y."/>
            <person name="Abe K."/>
            <person name="Yokota A."/>
            <person name="Donadio S."/>
            <person name="Cavaletti L."/>
            <person name="Monciardini P."/>
        </authorList>
    </citation>
    <scope>NUCLEOTIDE SEQUENCE [LARGE SCALE GENOMIC DNA]</scope>
    <source>
        <strain evidence="2 3">SOSP1-9</strain>
    </source>
</reference>
<dbReference type="EMBL" id="BNJJ01000007">
    <property type="protein sequence ID" value="GHO84897.1"/>
    <property type="molecule type" value="Genomic_DNA"/>
</dbReference>
<dbReference type="RefSeq" id="WP_201362523.1">
    <property type="nucleotide sequence ID" value="NZ_BNJJ01000007.1"/>
</dbReference>
<dbReference type="Pfam" id="PF12867">
    <property type="entry name" value="DinB_2"/>
    <property type="match status" value="1"/>
</dbReference>
<evidence type="ECO:0000313" key="3">
    <source>
        <dbReference type="Proteomes" id="UP000635565"/>
    </source>
</evidence>
<gene>
    <name evidence="2" type="ORF">KSZ_29030</name>
</gene>
<dbReference type="Gene3D" id="1.20.120.450">
    <property type="entry name" value="dinb family like domain"/>
    <property type="match status" value="1"/>
</dbReference>
<organism evidence="2 3">
    <name type="scientific">Dictyobacter formicarum</name>
    <dbReference type="NCBI Taxonomy" id="2778368"/>
    <lineage>
        <taxon>Bacteria</taxon>
        <taxon>Bacillati</taxon>
        <taxon>Chloroflexota</taxon>
        <taxon>Ktedonobacteria</taxon>
        <taxon>Ktedonobacterales</taxon>
        <taxon>Dictyobacteraceae</taxon>
        <taxon>Dictyobacter</taxon>
    </lineage>
</organism>
<dbReference type="Proteomes" id="UP000635565">
    <property type="component" value="Unassembled WGS sequence"/>
</dbReference>
<proteinExistence type="predicted"/>
<dbReference type="SUPFAM" id="SSF109854">
    <property type="entry name" value="DinB/YfiT-like putative metalloenzymes"/>
    <property type="match status" value="1"/>
</dbReference>
<evidence type="ECO:0000313" key="2">
    <source>
        <dbReference type="EMBL" id="GHO84897.1"/>
    </source>
</evidence>
<name>A0ABQ3VFG3_9CHLR</name>
<keyword evidence="3" id="KW-1185">Reference proteome</keyword>
<dbReference type="InterPro" id="IPR034660">
    <property type="entry name" value="DinB/YfiT-like"/>
</dbReference>
<accession>A0ABQ3VFG3</accession>
<protein>
    <recommendedName>
        <fullName evidence="1">DinB-like domain-containing protein</fullName>
    </recommendedName>
</protein>